<dbReference type="Proteomes" id="UP000030641">
    <property type="component" value="Unassembled WGS sequence"/>
</dbReference>
<organism evidence="1 2">
    <name type="scientific">Aureobasidium subglaciale (strain EXF-2481)</name>
    <name type="common">Aureobasidium pullulans var. subglaciale</name>
    <dbReference type="NCBI Taxonomy" id="1043005"/>
    <lineage>
        <taxon>Eukaryota</taxon>
        <taxon>Fungi</taxon>
        <taxon>Dikarya</taxon>
        <taxon>Ascomycota</taxon>
        <taxon>Pezizomycotina</taxon>
        <taxon>Dothideomycetes</taxon>
        <taxon>Dothideomycetidae</taxon>
        <taxon>Dothideales</taxon>
        <taxon>Saccotheciaceae</taxon>
        <taxon>Aureobasidium</taxon>
    </lineage>
</organism>
<dbReference type="HOGENOM" id="CLU_1791424_0_0_1"/>
<evidence type="ECO:0000313" key="2">
    <source>
        <dbReference type="Proteomes" id="UP000030641"/>
    </source>
</evidence>
<accession>A0A074Y1D2</accession>
<dbReference type="GeneID" id="25370850"/>
<name>A0A074Y1D2_AURSE</name>
<reference evidence="1 2" key="1">
    <citation type="journal article" date="2014" name="BMC Genomics">
        <title>Genome sequencing of four Aureobasidium pullulans varieties: biotechnological potential, stress tolerance, and description of new species.</title>
        <authorList>
            <person name="Gostin Ar C."/>
            <person name="Ohm R.A."/>
            <person name="Kogej T."/>
            <person name="Sonjak S."/>
            <person name="Turk M."/>
            <person name="Zajc J."/>
            <person name="Zalar P."/>
            <person name="Grube M."/>
            <person name="Sun H."/>
            <person name="Han J."/>
            <person name="Sharma A."/>
            <person name="Chiniquy J."/>
            <person name="Ngan C.Y."/>
            <person name="Lipzen A."/>
            <person name="Barry K."/>
            <person name="Grigoriev I.V."/>
            <person name="Gunde-Cimerman N."/>
        </authorList>
    </citation>
    <scope>NUCLEOTIDE SEQUENCE [LARGE SCALE GENOMIC DNA]</scope>
    <source>
        <strain evidence="1 2">EXF-2481</strain>
    </source>
</reference>
<evidence type="ECO:0008006" key="3">
    <source>
        <dbReference type="Google" id="ProtNLM"/>
    </source>
</evidence>
<dbReference type="RefSeq" id="XP_013340087.1">
    <property type="nucleotide sequence ID" value="XM_013484633.1"/>
</dbReference>
<dbReference type="InParanoid" id="A0A074Y1D2"/>
<feature type="non-terminal residue" evidence="1">
    <location>
        <position position="1"/>
    </location>
</feature>
<dbReference type="EMBL" id="KL584777">
    <property type="protein sequence ID" value="KEQ91540.1"/>
    <property type="molecule type" value="Genomic_DNA"/>
</dbReference>
<sequence>PCTQTHFETACADKSCWPSKCCSSTPIPLSFAETMLTPDAIAQVLRRTRDWRDPLNSNTLFYCANPRCSHDLARDEEYEVDLTATIVTCPVCASDTCSACSISPILAPVLSTPLNLSSSTLWIRKSSSAAPSAVSSANSFPAVNT</sequence>
<protein>
    <recommendedName>
        <fullName evidence="3">IBR domain-containing protein</fullName>
    </recommendedName>
</protein>
<dbReference type="AlphaFoldDB" id="A0A074Y1D2"/>
<keyword evidence="2" id="KW-1185">Reference proteome</keyword>
<evidence type="ECO:0000313" key="1">
    <source>
        <dbReference type="EMBL" id="KEQ91540.1"/>
    </source>
</evidence>
<gene>
    <name evidence="1" type="ORF">AUEXF2481DRAFT_701782</name>
</gene>
<proteinExistence type="predicted"/>